<protein>
    <submittedName>
        <fullName evidence="1">Uncharacterized protein</fullName>
    </submittedName>
</protein>
<dbReference type="Proteomes" id="UP000006265">
    <property type="component" value="Unassembled WGS sequence"/>
</dbReference>
<dbReference type="AlphaFoldDB" id="K5BDL8"/>
<organism evidence="1 2">
    <name type="scientific">Mycolicibacterium hassiacum (strain DSM 44199 / CIP 105218 / JCM 12690 / 3849)</name>
    <name type="common">Mycobacterium hassiacum</name>
    <dbReference type="NCBI Taxonomy" id="1122247"/>
    <lineage>
        <taxon>Bacteria</taxon>
        <taxon>Bacillati</taxon>
        <taxon>Actinomycetota</taxon>
        <taxon>Actinomycetes</taxon>
        <taxon>Mycobacteriales</taxon>
        <taxon>Mycobacteriaceae</taxon>
        <taxon>Mycolicibacterium</taxon>
    </lineage>
</organism>
<comment type="caution">
    <text evidence="1">The sequence shown here is derived from an EMBL/GenBank/DDBJ whole genome shotgun (WGS) entry which is preliminary data.</text>
</comment>
<dbReference type="PATRIC" id="fig|1122247.3.peg.21"/>
<sequence length="225" mass="23077">MDDGSEPVRDPGDDRGDADDRGGADVDPVVLERLRDDLAALREDFRSAPEVPAEVTDRVVAALRAAPGHAARPAVPVRIRRAGLIVGIGATAVAAVLGAVMLARAPQPTAPPSGLAYGPTANEMTVADRPVPVPLPEPEIVALLTRAPQLGPLTDPQRLTSCLSGLGYPPGTEVLGARELEFDGQPAVLLLLPGDSADTLAAKVVAPECNAAHTGLSADSVLARP</sequence>
<keyword evidence="2" id="KW-1185">Reference proteome</keyword>
<accession>K5BDL8</accession>
<proteinExistence type="predicted"/>
<gene>
    <name evidence="1" type="ORF">C731_0021</name>
</gene>
<dbReference type="STRING" id="1122247.GCA_000379865_00772"/>
<dbReference type="RefSeq" id="WP_005623068.1">
    <property type="nucleotide sequence ID" value="NZ_AMRA01000001.1"/>
</dbReference>
<evidence type="ECO:0000313" key="1">
    <source>
        <dbReference type="EMBL" id="EKF25955.1"/>
    </source>
</evidence>
<dbReference type="EMBL" id="AMRA01000001">
    <property type="protein sequence ID" value="EKF25955.1"/>
    <property type="molecule type" value="Genomic_DNA"/>
</dbReference>
<evidence type="ECO:0000313" key="2">
    <source>
        <dbReference type="Proteomes" id="UP000006265"/>
    </source>
</evidence>
<reference evidence="1 2" key="1">
    <citation type="journal article" date="2012" name="J. Bacteriol.">
        <title>Genome sequence of Mycobacterium hassiacum DSM 44199, a rare source of heat-stable mycobacterial proteins.</title>
        <authorList>
            <person name="Tiago I."/>
            <person name="Maranha A."/>
            <person name="Mendes V."/>
            <person name="Alarico S."/>
            <person name="Moynihan P.J."/>
            <person name="Clarke A.J."/>
            <person name="Macedo-Ribeiro S."/>
            <person name="Pereira P.J."/>
            <person name="Empadinhas N."/>
        </authorList>
    </citation>
    <scope>NUCLEOTIDE SEQUENCE [LARGE SCALE GENOMIC DNA]</scope>
    <source>
        <strain evidence="2">DSM 44199 / CIP 105218 / JCM 12690 / 3849</strain>
    </source>
</reference>
<dbReference type="OrthoDB" id="4762032at2"/>
<dbReference type="eggNOG" id="ENOG5031ZVM">
    <property type="taxonomic scope" value="Bacteria"/>
</dbReference>
<name>K5BDL8_MYCHD</name>